<sequence>MTDNQIALIHAASDSVLVERLFSMVRNGNAGAEEFSVIDHEVYQRLARAYGQSLEDMPVETMMAA</sequence>
<keyword evidence="2" id="KW-1185">Reference proteome</keyword>
<gene>
    <name evidence="1" type="ORF">FKV25_09510</name>
</gene>
<organism evidence="1 2">
    <name type="scientific">Marilutibacter aestuarii</name>
    <dbReference type="NCBI Taxonomy" id="1706195"/>
    <lineage>
        <taxon>Bacteria</taxon>
        <taxon>Pseudomonadati</taxon>
        <taxon>Pseudomonadota</taxon>
        <taxon>Gammaproteobacteria</taxon>
        <taxon>Lysobacterales</taxon>
        <taxon>Lysobacteraceae</taxon>
        <taxon>Marilutibacter</taxon>
    </lineage>
</organism>
<dbReference type="RefSeq" id="WP_141518564.1">
    <property type="nucleotide sequence ID" value="NZ_VICE01000090.1"/>
</dbReference>
<dbReference type="Proteomes" id="UP000318212">
    <property type="component" value="Unassembled WGS sequence"/>
</dbReference>
<dbReference type="OrthoDB" id="6028210at2"/>
<protein>
    <submittedName>
        <fullName evidence="1">Uncharacterized protein</fullName>
    </submittedName>
</protein>
<name>A0A508AF27_9GAMM</name>
<dbReference type="EMBL" id="VICE01000090">
    <property type="protein sequence ID" value="TQD44412.1"/>
    <property type="molecule type" value="Genomic_DNA"/>
</dbReference>
<comment type="caution">
    <text evidence="1">The sequence shown here is derived from an EMBL/GenBank/DDBJ whole genome shotgun (WGS) entry which is preliminary data.</text>
</comment>
<dbReference type="AlphaFoldDB" id="A0A508AF27"/>
<evidence type="ECO:0000313" key="2">
    <source>
        <dbReference type="Proteomes" id="UP000318212"/>
    </source>
</evidence>
<proteinExistence type="predicted"/>
<accession>A0A508AF27</accession>
<evidence type="ECO:0000313" key="1">
    <source>
        <dbReference type="EMBL" id="TQD44412.1"/>
    </source>
</evidence>
<reference evidence="1 2" key="1">
    <citation type="submission" date="2019-06" db="EMBL/GenBank/DDBJ databases">
        <title>Lysobacter alkalisoli sp. nov. isolated from saline soil.</title>
        <authorList>
            <person name="Sun J.-Q."/>
            <person name="Xu L."/>
        </authorList>
    </citation>
    <scope>NUCLEOTIDE SEQUENCE [LARGE SCALE GENOMIC DNA]</scope>
    <source>
        <strain evidence="1 2">JCM 31130</strain>
    </source>
</reference>